<gene>
    <name evidence="5" type="ORF">GCM10011515_12030</name>
</gene>
<reference evidence="6" key="1">
    <citation type="journal article" date="2019" name="Int. J. Syst. Evol. Microbiol.">
        <title>The Global Catalogue of Microorganisms (GCM) 10K type strain sequencing project: providing services to taxonomists for standard genome sequencing and annotation.</title>
        <authorList>
            <consortium name="The Broad Institute Genomics Platform"/>
            <consortium name="The Broad Institute Genome Sequencing Center for Infectious Disease"/>
            <person name="Wu L."/>
            <person name="Ma J."/>
        </authorList>
    </citation>
    <scope>NUCLEOTIDE SEQUENCE [LARGE SCALE GENOMIC DNA]</scope>
    <source>
        <strain evidence="6">CGMCC 1.15959</strain>
    </source>
</reference>
<dbReference type="Gene3D" id="3.10.129.10">
    <property type="entry name" value="Hotdog Thioesterase"/>
    <property type="match status" value="1"/>
</dbReference>
<sequence>MWLEAPVLSSRDPLIRVTAMPADTNPYGGVFGGWLMSQMALGAGALASRVGQGKAVVVSATDFAFPGAMAVGDELSVYCEVAATGTTSLTIVAEGIARERNGEATIRVCSGTFKFVLLDEDNRPRPVGEEALRAHGQ</sequence>
<evidence type="ECO:0000256" key="3">
    <source>
        <dbReference type="PROSITE-ProRule" id="PRU01106"/>
    </source>
</evidence>
<dbReference type="InterPro" id="IPR029069">
    <property type="entry name" value="HotDog_dom_sf"/>
</dbReference>
<proteinExistence type="inferred from homology"/>
<evidence type="ECO:0000256" key="1">
    <source>
        <dbReference type="ARBA" id="ARBA00010458"/>
    </source>
</evidence>
<dbReference type="EMBL" id="BMKL01000001">
    <property type="protein sequence ID" value="GGD93813.1"/>
    <property type="molecule type" value="Genomic_DNA"/>
</dbReference>
<feature type="domain" description="HotDog ACOT-type" evidence="4">
    <location>
        <begin position="9"/>
        <end position="121"/>
    </location>
</feature>
<dbReference type="PANTHER" id="PTHR11049:SF5">
    <property type="entry name" value="ACYL-COA THIOESTER HYDROLASE YCIA"/>
    <property type="match status" value="1"/>
</dbReference>
<dbReference type="InterPro" id="IPR006683">
    <property type="entry name" value="Thioestr_dom"/>
</dbReference>
<keyword evidence="6" id="KW-1185">Reference proteome</keyword>
<dbReference type="PROSITE" id="PS51770">
    <property type="entry name" value="HOTDOG_ACOT"/>
    <property type="match status" value="1"/>
</dbReference>
<dbReference type="SUPFAM" id="SSF54637">
    <property type="entry name" value="Thioesterase/thiol ester dehydrase-isomerase"/>
    <property type="match status" value="1"/>
</dbReference>
<evidence type="ECO:0000313" key="5">
    <source>
        <dbReference type="EMBL" id="GGD93813.1"/>
    </source>
</evidence>
<accession>A0ABQ1S4K9</accession>
<name>A0ABQ1S4K9_9SPHN</name>
<dbReference type="InterPro" id="IPR040170">
    <property type="entry name" value="Cytosol_ACT"/>
</dbReference>
<dbReference type="Proteomes" id="UP000619041">
    <property type="component" value="Unassembled WGS sequence"/>
</dbReference>
<dbReference type="Pfam" id="PF03061">
    <property type="entry name" value="4HBT"/>
    <property type="match status" value="1"/>
</dbReference>
<comment type="similarity">
    <text evidence="1">Belongs to the acyl coenzyme A hydrolase family.</text>
</comment>
<evidence type="ECO:0000256" key="2">
    <source>
        <dbReference type="ARBA" id="ARBA00022801"/>
    </source>
</evidence>
<evidence type="ECO:0000259" key="4">
    <source>
        <dbReference type="PROSITE" id="PS51770"/>
    </source>
</evidence>
<dbReference type="CDD" id="cd03442">
    <property type="entry name" value="BFIT_BACH"/>
    <property type="match status" value="1"/>
</dbReference>
<organism evidence="5 6">
    <name type="scientific">Tsuneonella deserti</name>
    <dbReference type="NCBI Taxonomy" id="2035528"/>
    <lineage>
        <taxon>Bacteria</taxon>
        <taxon>Pseudomonadati</taxon>
        <taxon>Pseudomonadota</taxon>
        <taxon>Alphaproteobacteria</taxon>
        <taxon>Sphingomonadales</taxon>
        <taxon>Erythrobacteraceae</taxon>
        <taxon>Tsuneonella</taxon>
    </lineage>
</organism>
<dbReference type="InterPro" id="IPR033120">
    <property type="entry name" value="HOTDOG_ACOT"/>
</dbReference>
<evidence type="ECO:0000313" key="6">
    <source>
        <dbReference type="Proteomes" id="UP000619041"/>
    </source>
</evidence>
<comment type="caution">
    <text evidence="5">The sequence shown here is derived from an EMBL/GenBank/DDBJ whole genome shotgun (WGS) entry which is preliminary data.</text>
</comment>
<keyword evidence="2 3" id="KW-0378">Hydrolase</keyword>
<dbReference type="PANTHER" id="PTHR11049">
    <property type="entry name" value="ACYL COENZYME A THIOESTER HYDROLASE"/>
    <property type="match status" value="1"/>
</dbReference>
<protein>
    <submittedName>
        <fullName evidence="5">Acyl-CoA thioesterase</fullName>
    </submittedName>
</protein>